<reference evidence="1 2" key="1">
    <citation type="journal article" date="2023" name="Int. J. Syst. Evol. Microbiol.">
        <title>Winogradskyella bathintestinalis sp. nov., isolated from the intestine of the deep-sea loosejaw dragonfish, Malacosteus niger.</title>
        <authorList>
            <person name="Uniacke-Lowe S."/>
            <person name="Johnson C.N."/>
            <person name="Stanton C."/>
            <person name="Hill C."/>
            <person name="Ross P."/>
        </authorList>
    </citation>
    <scope>NUCLEOTIDE SEQUENCE [LARGE SCALE GENOMIC DNA]</scope>
    <source>
        <strain evidence="1 2">APC 3343</strain>
    </source>
</reference>
<proteinExistence type="predicted"/>
<evidence type="ECO:0000313" key="1">
    <source>
        <dbReference type="EMBL" id="MDN3491614.1"/>
    </source>
</evidence>
<name>A0ABT7ZRJ1_9FLAO</name>
<evidence type="ECO:0000313" key="2">
    <source>
        <dbReference type="Proteomes" id="UP001231197"/>
    </source>
</evidence>
<dbReference type="RefSeq" id="WP_290205312.1">
    <property type="nucleotide sequence ID" value="NZ_JASDDK010000001.1"/>
</dbReference>
<keyword evidence="2" id="KW-1185">Reference proteome</keyword>
<organism evidence="1 2">
    <name type="scientific">Winogradskyella bathintestinalis</name>
    <dbReference type="NCBI Taxonomy" id="3035208"/>
    <lineage>
        <taxon>Bacteria</taxon>
        <taxon>Pseudomonadati</taxon>
        <taxon>Bacteroidota</taxon>
        <taxon>Flavobacteriia</taxon>
        <taxon>Flavobacteriales</taxon>
        <taxon>Flavobacteriaceae</taxon>
        <taxon>Winogradskyella</taxon>
    </lineage>
</organism>
<dbReference type="EMBL" id="JASDDK010000001">
    <property type="protein sequence ID" value="MDN3491614.1"/>
    <property type="molecule type" value="Genomic_DNA"/>
</dbReference>
<dbReference type="PROSITE" id="PS51257">
    <property type="entry name" value="PROKAR_LIPOPROTEIN"/>
    <property type="match status" value="1"/>
</dbReference>
<protein>
    <recommendedName>
        <fullName evidence="3">DUF4829 domain-containing protein</fullName>
    </recommendedName>
</protein>
<gene>
    <name evidence="1" type="ORF">QMA06_02700</name>
</gene>
<evidence type="ECO:0008006" key="3">
    <source>
        <dbReference type="Google" id="ProtNLM"/>
    </source>
</evidence>
<accession>A0ABT7ZRJ1</accession>
<dbReference type="Proteomes" id="UP001231197">
    <property type="component" value="Unassembled WGS sequence"/>
</dbReference>
<sequence>MNKFKYIILILLFFSCRKKKTIEHLKIEQEDTEIIAAVIDSIAAYDSPRSLWPGPPPQNRIKKTLTREDSLKAKQGTIKYIELFRTIAIDTSLALNLPDYETTKKIIEARDIFATINPSSDSLQKIKIDINKINLKKRKNIIYYDSITYFNPSKHLTKYRSYQGIDYRFNFSKIYYNKDKTHAVIRYLQRYEDRHPNGSGLFLLRKENKNWKIIDGYRFMGY</sequence>
<comment type="caution">
    <text evidence="1">The sequence shown here is derived from an EMBL/GenBank/DDBJ whole genome shotgun (WGS) entry which is preliminary data.</text>
</comment>